<keyword evidence="10" id="KW-1185">Reference proteome</keyword>
<dbReference type="PANTHER" id="PTHR21461:SF45">
    <property type="entry name" value="GLYCOSYLTRANSFERASE FAMILY 92 PROTEIN"/>
    <property type="match status" value="1"/>
</dbReference>
<dbReference type="InterPro" id="IPR008166">
    <property type="entry name" value="Glyco_transf_92"/>
</dbReference>
<dbReference type="PANTHER" id="PTHR21461">
    <property type="entry name" value="GLYCOSYLTRANSFERASE FAMILY 92 PROTEIN"/>
    <property type="match status" value="1"/>
</dbReference>
<keyword evidence="4 8" id="KW-0808">Transferase</keyword>
<evidence type="ECO:0000256" key="3">
    <source>
        <dbReference type="ARBA" id="ARBA00022676"/>
    </source>
</evidence>
<keyword evidence="5" id="KW-0812">Transmembrane</keyword>
<evidence type="ECO:0000256" key="2">
    <source>
        <dbReference type="ARBA" id="ARBA00007647"/>
    </source>
</evidence>
<evidence type="ECO:0000256" key="7">
    <source>
        <dbReference type="ARBA" id="ARBA00023136"/>
    </source>
</evidence>
<keyword evidence="7" id="KW-0472">Membrane</keyword>
<keyword evidence="3 8" id="KW-0328">Glycosyltransferase</keyword>
<dbReference type="OrthoDB" id="2526284at2759"/>
<organism evidence="9 10">
    <name type="scientific">Hemibagrus wyckioides</name>
    <dbReference type="NCBI Taxonomy" id="337641"/>
    <lineage>
        <taxon>Eukaryota</taxon>
        <taxon>Metazoa</taxon>
        <taxon>Chordata</taxon>
        <taxon>Craniata</taxon>
        <taxon>Vertebrata</taxon>
        <taxon>Euteleostomi</taxon>
        <taxon>Actinopterygii</taxon>
        <taxon>Neopterygii</taxon>
        <taxon>Teleostei</taxon>
        <taxon>Ostariophysi</taxon>
        <taxon>Siluriformes</taxon>
        <taxon>Bagridae</taxon>
        <taxon>Hemibagrus</taxon>
    </lineage>
</organism>
<evidence type="ECO:0000256" key="8">
    <source>
        <dbReference type="RuleBase" id="RU366017"/>
    </source>
</evidence>
<dbReference type="GO" id="GO:0016757">
    <property type="term" value="F:glycosyltransferase activity"/>
    <property type="evidence" value="ECO:0007669"/>
    <property type="project" value="UniProtKB-UniRule"/>
</dbReference>
<name>A0A9D3P3K0_9TELE</name>
<dbReference type="GO" id="GO:0005737">
    <property type="term" value="C:cytoplasm"/>
    <property type="evidence" value="ECO:0007669"/>
    <property type="project" value="TreeGrafter"/>
</dbReference>
<proteinExistence type="inferred from homology"/>
<evidence type="ECO:0000256" key="1">
    <source>
        <dbReference type="ARBA" id="ARBA00004167"/>
    </source>
</evidence>
<evidence type="ECO:0000256" key="6">
    <source>
        <dbReference type="ARBA" id="ARBA00022989"/>
    </source>
</evidence>
<comment type="similarity">
    <text evidence="2 8">Belongs to the glycosyltransferase 92 family.</text>
</comment>
<dbReference type="EC" id="2.4.1.-" evidence="8"/>
<accession>A0A9D3P3K0</accession>
<comment type="subcellular location">
    <subcellularLocation>
        <location evidence="1">Membrane</location>
        <topology evidence="1">Single-pass membrane protein</topology>
    </subcellularLocation>
</comment>
<keyword evidence="6" id="KW-1133">Transmembrane helix</keyword>
<dbReference type="EMBL" id="JAHKSW010000005">
    <property type="protein sequence ID" value="KAG7332278.1"/>
    <property type="molecule type" value="Genomic_DNA"/>
</dbReference>
<comment type="caution">
    <text evidence="9">The sequence shown here is derived from an EMBL/GenBank/DDBJ whole genome shotgun (WGS) entry which is preliminary data.</text>
</comment>
<evidence type="ECO:0000313" key="10">
    <source>
        <dbReference type="Proteomes" id="UP000824219"/>
    </source>
</evidence>
<sequence>MKEDSFKYNFTICISSLFGNYNNVLQFAQTMEMYKLLGVQRVVIYNTSCGPDLEKLLQHYEKAGFLEIVPWPIDQFLKPSAGWNIKFHKGDIQYYGQLVTLNECIYRHMYQSKYVLLNDIDEIIMPYKYANLALLMEALQQEHKEVTVFLIENHIFPKTQFEETDVLCQGKHTQHATHVAISADEHTDINNLDFLPVKNRMKEDSFKYNFTICISSLFGNYNNVLQFAQTMEMYKLLGVQRVVIYNTSCGPDLEKLLQHYEKAGFLEIVPWPIDQFLKPSAGWNIKFHKGDIQYYGQLVTLNECIYRHMYQSKYVLLNDIDEIIMPYKYANLALLMEALQQEHKEVTVFLIENHIFPKTQFEETAQGKTL</sequence>
<dbReference type="Proteomes" id="UP000824219">
    <property type="component" value="Linkage Group LG05"/>
</dbReference>
<protein>
    <recommendedName>
        <fullName evidence="8">Glycosyltransferase family 92 protein</fullName>
        <ecNumber evidence="8">2.4.1.-</ecNumber>
    </recommendedName>
</protein>
<dbReference type="Pfam" id="PF01697">
    <property type="entry name" value="Glyco_transf_92"/>
    <property type="match status" value="2"/>
</dbReference>
<evidence type="ECO:0000256" key="5">
    <source>
        <dbReference type="ARBA" id="ARBA00022692"/>
    </source>
</evidence>
<gene>
    <name evidence="9" type="ORF">KOW79_004112</name>
</gene>
<evidence type="ECO:0000256" key="4">
    <source>
        <dbReference type="ARBA" id="ARBA00022679"/>
    </source>
</evidence>
<dbReference type="AlphaFoldDB" id="A0A9D3P3K0"/>
<reference evidence="9 10" key="1">
    <citation type="submission" date="2021-06" db="EMBL/GenBank/DDBJ databases">
        <title>Chromosome-level genome assembly of the red-tail catfish (Hemibagrus wyckioides).</title>
        <authorList>
            <person name="Shao F."/>
        </authorList>
    </citation>
    <scope>NUCLEOTIDE SEQUENCE [LARGE SCALE GENOMIC DNA]</scope>
    <source>
        <strain evidence="9">EC202008001</strain>
        <tissue evidence="9">Blood</tissue>
    </source>
</reference>
<evidence type="ECO:0000313" key="9">
    <source>
        <dbReference type="EMBL" id="KAG7332278.1"/>
    </source>
</evidence>
<dbReference type="GO" id="GO:0016020">
    <property type="term" value="C:membrane"/>
    <property type="evidence" value="ECO:0007669"/>
    <property type="project" value="UniProtKB-SubCell"/>
</dbReference>